<reference evidence="2" key="1">
    <citation type="submission" date="2011-07" db="EMBL/GenBank/DDBJ databases">
        <authorList>
            <consortium name="Caenorhabditis brenneri Sequencing and Analysis Consortium"/>
            <person name="Wilson R.K."/>
        </authorList>
    </citation>
    <scope>NUCLEOTIDE SEQUENCE [LARGE SCALE GENOMIC DNA]</scope>
    <source>
        <strain evidence="2">PB2801</strain>
    </source>
</reference>
<keyword evidence="2" id="KW-1185">Reference proteome</keyword>
<dbReference type="Proteomes" id="UP000008068">
    <property type="component" value="Unassembled WGS sequence"/>
</dbReference>
<sequence length="350" mass="40538">MLPGYCSYLTEVVATKIGSWVIEPPEYLWGYCRRIRGYCTSLICRVRAYSTPIPVSRVCSRIIEYSKYATVIQGYCRRVREYGSLICRLFSGYCSWPIVVNPVVQLTFDVNRQKTTEDAISYLNNWIDDYWPATVTREEPADQTTVLPDTSTVPLDYGEVLGMFENPRPNSGSLYWGTVESDPADQTTTVPTDTSTVPPEVLGRFDNPGPNFGSYYFGEVATVSREPADQITVALEGTVPLEESTVAPVTVGGPVRGKRAVYYGKTQEWEDEWFRMDLVEMRSIFWKIDRQYKNNFIQVEPAFLDEVVYKHTWKKPYWEIRSSLNEYAQHWYKFPPIKEKLDRWFLNYQC</sequence>
<dbReference type="EMBL" id="GL379815">
    <property type="protein sequence ID" value="EGT45322.1"/>
    <property type="molecule type" value="Genomic_DNA"/>
</dbReference>
<dbReference type="PANTHER" id="PTHR36946">
    <property type="entry name" value="PROTEIN CBG13897-RELATED"/>
    <property type="match status" value="1"/>
</dbReference>
<accession>G0MVU5</accession>
<dbReference type="AlphaFoldDB" id="G0MVU5"/>
<dbReference type="InParanoid" id="G0MVU5"/>
<evidence type="ECO:0000313" key="2">
    <source>
        <dbReference type="Proteomes" id="UP000008068"/>
    </source>
</evidence>
<dbReference type="OrthoDB" id="5907861at2759"/>
<organism evidence="2">
    <name type="scientific">Caenorhabditis brenneri</name>
    <name type="common">Nematode worm</name>
    <dbReference type="NCBI Taxonomy" id="135651"/>
    <lineage>
        <taxon>Eukaryota</taxon>
        <taxon>Metazoa</taxon>
        <taxon>Ecdysozoa</taxon>
        <taxon>Nematoda</taxon>
        <taxon>Chromadorea</taxon>
        <taxon>Rhabditida</taxon>
        <taxon>Rhabditina</taxon>
        <taxon>Rhabditomorpha</taxon>
        <taxon>Rhabditoidea</taxon>
        <taxon>Rhabditidae</taxon>
        <taxon>Peloderinae</taxon>
        <taxon>Caenorhabditis</taxon>
    </lineage>
</organism>
<protein>
    <submittedName>
        <fullName evidence="1">Uncharacterized protein</fullName>
    </submittedName>
</protein>
<dbReference type="HOGENOM" id="CLU_792809_0_0_1"/>
<gene>
    <name evidence="1" type="ORF">CAEBREN_14883</name>
</gene>
<evidence type="ECO:0000313" key="1">
    <source>
        <dbReference type="EMBL" id="EGT45322.1"/>
    </source>
</evidence>
<name>G0MVU5_CAEBE</name>
<proteinExistence type="predicted"/>